<protein>
    <recommendedName>
        <fullName evidence="9">Glycosyl hydrolase</fullName>
    </recommendedName>
</protein>
<evidence type="ECO:0000256" key="6">
    <source>
        <dbReference type="SAM" id="SignalP"/>
    </source>
</evidence>
<dbReference type="SUPFAM" id="SSF75005">
    <property type="entry name" value="Arabinanase/levansucrase/invertase"/>
    <property type="match status" value="1"/>
</dbReference>
<proteinExistence type="inferred from homology"/>
<feature type="chain" id="PRO_5042129145" description="Glycosyl hydrolase" evidence="6">
    <location>
        <begin position="25"/>
        <end position="327"/>
    </location>
</feature>
<dbReference type="Pfam" id="PF04616">
    <property type="entry name" value="Glyco_hydro_43"/>
    <property type="match status" value="1"/>
</dbReference>
<accession>A0AAD4CRX0</accession>
<evidence type="ECO:0000313" key="8">
    <source>
        <dbReference type="Proteomes" id="UP001194746"/>
    </source>
</evidence>
<sequence length="327" mass="35789">MVKFISSAIKAILCLSASFPLASAFTNPVRNPGGSDPWMVYSGGYYYLMSTTWTDVQIARSETVDGLKTAEKKVVYTTTEASHCCNVWAPEVHYLGDKWYIYYTAGNADNLDGQNMHVLAGGSTPYDDYTYAGQLTNAWAIDGSVLRFNDWGNFLMFSCFHGVDYQSICLQQLGDDFVSLTGDITVISEPTEEFETHGTPVNEGPVALYVNGATQIVYSASYCWTPYYCLGLLTWDGSSDPRQASAWSKHDGCLLSSANGNYGTGHNSFFQSADGSETWIAYHATSNSSGACDDSRYTMVQPMIANSDGSLSFGEAATWEEVFEEPS</sequence>
<evidence type="ECO:0000256" key="4">
    <source>
        <dbReference type="ARBA" id="ARBA00023295"/>
    </source>
</evidence>
<feature type="signal peptide" evidence="6">
    <location>
        <begin position="1"/>
        <end position="24"/>
    </location>
</feature>
<dbReference type="Gene3D" id="2.115.10.20">
    <property type="entry name" value="Glycosyl hydrolase domain, family 43"/>
    <property type="match status" value="1"/>
</dbReference>
<dbReference type="Proteomes" id="UP001194746">
    <property type="component" value="Unassembled WGS sequence"/>
</dbReference>
<reference evidence="7" key="1">
    <citation type="journal article" date="2019" name="Beilstein J. Org. Chem.">
        <title>Nanangenines: drimane sesquiterpenoids as the dominant metabolite cohort of a novel Australian fungus, Aspergillus nanangensis.</title>
        <authorList>
            <person name="Lacey H.J."/>
            <person name="Gilchrist C.L.M."/>
            <person name="Crombie A."/>
            <person name="Kalaitzis J.A."/>
            <person name="Vuong D."/>
            <person name="Rutledge P.J."/>
            <person name="Turner P."/>
            <person name="Pitt J.I."/>
            <person name="Lacey E."/>
            <person name="Chooi Y.H."/>
            <person name="Piggott A.M."/>
        </authorList>
    </citation>
    <scope>NUCLEOTIDE SEQUENCE</scope>
    <source>
        <strain evidence="7">MST-FP2251</strain>
    </source>
</reference>
<name>A0AAD4CRX0_ASPNN</name>
<evidence type="ECO:0000256" key="1">
    <source>
        <dbReference type="ARBA" id="ARBA00009865"/>
    </source>
</evidence>
<keyword evidence="3 5" id="KW-0378">Hydrolase</keyword>
<gene>
    <name evidence="7" type="ORF">FE257_003605</name>
</gene>
<dbReference type="AlphaFoldDB" id="A0AAD4CRX0"/>
<evidence type="ECO:0000256" key="2">
    <source>
        <dbReference type="ARBA" id="ARBA00022729"/>
    </source>
</evidence>
<dbReference type="EMBL" id="VCAU01000017">
    <property type="protein sequence ID" value="KAF9891594.1"/>
    <property type="molecule type" value="Genomic_DNA"/>
</dbReference>
<comment type="similarity">
    <text evidence="1 5">Belongs to the glycosyl hydrolase 43 family.</text>
</comment>
<evidence type="ECO:0000256" key="3">
    <source>
        <dbReference type="ARBA" id="ARBA00022801"/>
    </source>
</evidence>
<comment type="caution">
    <text evidence="7">The sequence shown here is derived from an EMBL/GenBank/DDBJ whole genome shotgun (WGS) entry which is preliminary data.</text>
</comment>
<evidence type="ECO:0000313" key="7">
    <source>
        <dbReference type="EMBL" id="KAF9891594.1"/>
    </source>
</evidence>
<reference evidence="7" key="2">
    <citation type="submission" date="2020-02" db="EMBL/GenBank/DDBJ databases">
        <authorList>
            <person name="Gilchrist C.L.M."/>
            <person name="Chooi Y.-H."/>
        </authorList>
    </citation>
    <scope>NUCLEOTIDE SEQUENCE</scope>
    <source>
        <strain evidence="7">MST-FP2251</strain>
    </source>
</reference>
<evidence type="ECO:0000256" key="5">
    <source>
        <dbReference type="RuleBase" id="RU361187"/>
    </source>
</evidence>
<dbReference type="GO" id="GO:0004553">
    <property type="term" value="F:hydrolase activity, hydrolyzing O-glycosyl compounds"/>
    <property type="evidence" value="ECO:0007669"/>
    <property type="project" value="InterPro"/>
</dbReference>
<dbReference type="InterPro" id="IPR023296">
    <property type="entry name" value="Glyco_hydro_beta-prop_sf"/>
</dbReference>
<dbReference type="PANTHER" id="PTHR43817:SF1">
    <property type="entry name" value="HYDROLASE, FAMILY 43, PUTATIVE (AFU_ORTHOLOGUE AFUA_3G01660)-RELATED"/>
    <property type="match status" value="1"/>
</dbReference>
<keyword evidence="8" id="KW-1185">Reference proteome</keyword>
<dbReference type="InterPro" id="IPR006710">
    <property type="entry name" value="Glyco_hydro_43"/>
</dbReference>
<dbReference type="PANTHER" id="PTHR43817">
    <property type="entry name" value="GLYCOSYL HYDROLASE"/>
    <property type="match status" value="1"/>
</dbReference>
<evidence type="ECO:0008006" key="9">
    <source>
        <dbReference type="Google" id="ProtNLM"/>
    </source>
</evidence>
<keyword evidence="2 6" id="KW-0732">Signal</keyword>
<organism evidence="7 8">
    <name type="scientific">Aspergillus nanangensis</name>
    <dbReference type="NCBI Taxonomy" id="2582783"/>
    <lineage>
        <taxon>Eukaryota</taxon>
        <taxon>Fungi</taxon>
        <taxon>Dikarya</taxon>
        <taxon>Ascomycota</taxon>
        <taxon>Pezizomycotina</taxon>
        <taxon>Eurotiomycetes</taxon>
        <taxon>Eurotiomycetidae</taxon>
        <taxon>Eurotiales</taxon>
        <taxon>Aspergillaceae</taxon>
        <taxon>Aspergillus</taxon>
        <taxon>Aspergillus subgen. Circumdati</taxon>
    </lineage>
</organism>
<dbReference type="GO" id="GO:0005975">
    <property type="term" value="P:carbohydrate metabolic process"/>
    <property type="evidence" value="ECO:0007669"/>
    <property type="project" value="InterPro"/>
</dbReference>
<keyword evidence="4 5" id="KW-0326">Glycosidase</keyword>
<dbReference type="CDD" id="cd18820">
    <property type="entry name" value="GH43_LbAraf43-like"/>
    <property type="match status" value="1"/>
</dbReference>